<dbReference type="HAMAP" id="MF_01964">
    <property type="entry name" value="IMPDH"/>
    <property type="match status" value="1"/>
</dbReference>
<dbReference type="SMART" id="SM00116">
    <property type="entry name" value="CBS"/>
    <property type="match status" value="2"/>
</dbReference>
<dbReference type="SMART" id="SM01240">
    <property type="entry name" value="IMPDH"/>
    <property type="match status" value="1"/>
</dbReference>
<evidence type="ECO:0000256" key="20">
    <source>
        <dbReference type="RuleBase" id="RU003928"/>
    </source>
</evidence>
<dbReference type="GO" id="GO:0006177">
    <property type="term" value="P:GMP biosynthetic process"/>
    <property type="evidence" value="ECO:0007669"/>
    <property type="project" value="UniProtKB-UniRule"/>
</dbReference>
<dbReference type="InterPro" id="IPR013785">
    <property type="entry name" value="Aldolase_TIM"/>
</dbReference>
<dbReference type="Pfam" id="PF00478">
    <property type="entry name" value="IMPDH"/>
    <property type="match status" value="1"/>
</dbReference>
<comment type="subunit">
    <text evidence="3 13">Homotetramer.</text>
</comment>
<dbReference type="EMBL" id="CP031088">
    <property type="protein sequence ID" value="AXF97180.1"/>
    <property type="molecule type" value="Genomic_DNA"/>
</dbReference>
<evidence type="ECO:0000256" key="2">
    <source>
        <dbReference type="ARBA" id="ARBA00005502"/>
    </source>
</evidence>
<evidence type="ECO:0000256" key="12">
    <source>
        <dbReference type="ARBA" id="ARBA00048028"/>
    </source>
</evidence>
<dbReference type="InterPro" id="IPR046342">
    <property type="entry name" value="CBS_dom_sf"/>
</dbReference>
<evidence type="ECO:0000256" key="19">
    <source>
        <dbReference type="RuleBase" id="RU003927"/>
    </source>
</evidence>
<dbReference type="PROSITE" id="PS51371">
    <property type="entry name" value="CBS"/>
    <property type="match status" value="2"/>
</dbReference>
<dbReference type="CDD" id="cd04601">
    <property type="entry name" value="CBS_pair_IMPDH"/>
    <property type="match status" value="1"/>
</dbReference>
<dbReference type="InterPro" id="IPR015875">
    <property type="entry name" value="IMP_DH/GMP_Rdtase_CS"/>
</dbReference>
<feature type="binding site" description="in other chain" evidence="13 17">
    <location>
        <position position="299"/>
    </location>
    <ligand>
        <name>K(+)</name>
        <dbReference type="ChEBI" id="CHEBI:29103"/>
        <note>ligand shared between two tetrameric partners</note>
    </ligand>
</feature>
<comment type="catalytic activity">
    <reaction evidence="12 13 20">
        <text>IMP + NAD(+) + H2O = XMP + NADH + H(+)</text>
        <dbReference type="Rhea" id="RHEA:11708"/>
        <dbReference type="ChEBI" id="CHEBI:15377"/>
        <dbReference type="ChEBI" id="CHEBI:15378"/>
        <dbReference type="ChEBI" id="CHEBI:57464"/>
        <dbReference type="ChEBI" id="CHEBI:57540"/>
        <dbReference type="ChEBI" id="CHEBI:57945"/>
        <dbReference type="ChEBI" id="CHEBI:58053"/>
        <dbReference type="EC" id="1.1.1.205"/>
    </reaction>
</comment>
<comment type="similarity">
    <text evidence="2 13 19">Belongs to the IMPDH/GMPR family.</text>
</comment>
<feature type="binding site" evidence="13">
    <location>
        <position position="466"/>
    </location>
    <ligand>
        <name>K(+)</name>
        <dbReference type="ChEBI" id="CHEBI:29103"/>
        <note>ligand shared between two tetrameric partners</note>
    </ligand>
</feature>
<keyword evidence="23" id="KW-1185">Reference proteome</keyword>
<dbReference type="PANTHER" id="PTHR11911:SF111">
    <property type="entry name" value="INOSINE-5'-MONOPHOSPHATE DEHYDROGENASE"/>
    <property type="match status" value="1"/>
</dbReference>
<feature type="binding site" evidence="13 15">
    <location>
        <begin position="382"/>
        <end position="386"/>
    </location>
    <ligand>
        <name>IMP</name>
        <dbReference type="ChEBI" id="CHEBI:58053"/>
    </ligand>
</feature>
<feature type="domain" description="CBS" evidence="21">
    <location>
        <begin position="151"/>
        <end position="211"/>
    </location>
</feature>
<evidence type="ECO:0000256" key="7">
    <source>
        <dbReference type="ARBA" id="ARBA00022755"/>
    </source>
</evidence>
<dbReference type="UniPathway" id="UPA00601">
    <property type="reaction ID" value="UER00295"/>
</dbReference>
<evidence type="ECO:0000259" key="21">
    <source>
        <dbReference type="PROSITE" id="PS51371"/>
    </source>
</evidence>
<dbReference type="SUPFAM" id="SSF54631">
    <property type="entry name" value="CBS-domain pair"/>
    <property type="match status" value="1"/>
</dbReference>
<feature type="binding site" evidence="13 15">
    <location>
        <position position="410"/>
    </location>
    <ligand>
        <name>IMP</name>
        <dbReference type="ChEBI" id="CHEBI:58053"/>
    </ligand>
</feature>
<feature type="binding site" evidence="13">
    <location>
        <position position="245"/>
    </location>
    <ligand>
        <name>NAD(+)</name>
        <dbReference type="ChEBI" id="CHEBI:57540"/>
    </ligand>
</feature>
<keyword evidence="5" id="KW-0677">Repeat</keyword>
<dbReference type="AlphaFoldDB" id="A0A345DSI9"/>
<feature type="binding site" evidence="13 15">
    <location>
        <position position="300"/>
    </location>
    <ligand>
        <name>IMP</name>
        <dbReference type="ChEBI" id="CHEBI:58053"/>
    </ligand>
</feature>
<organism evidence="22 23">
    <name type="scientific">Spiroplasma phoeniceum P40</name>
    <dbReference type="NCBI Taxonomy" id="1276259"/>
    <lineage>
        <taxon>Bacteria</taxon>
        <taxon>Bacillati</taxon>
        <taxon>Mycoplasmatota</taxon>
        <taxon>Mollicutes</taxon>
        <taxon>Entomoplasmatales</taxon>
        <taxon>Spiroplasmataceae</taxon>
        <taxon>Spiroplasma</taxon>
    </lineage>
</organism>
<evidence type="ECO:0000256" key="3">
    <source>
        <dbReference type="ARBA" id="ARBA00011881"/>
    </source>
</evidence>
<evidence type="ECO:0000256" key="9">
    <source>
        <dbReference type="ARBA" id="ARBA00023002"/>
    </source>
</evidence>
<reference evidence="23" key="1">
    <citation type="submission" date="2018-07" db="EMBL/GenBank/DDBJ databases">
        <title>Complete Genome Sequence of Spiroplasma phoeniceum.</title>
        <authorList>
            <person name="Davis R.E."/>
            <person name="Shao J.Y."/>
            <person name="Zhao Y."/>
            <person name="Silver A."/>
            <person name="Stump z."/>
            <person name="Gasparich G."/>
        </authorList>
    </citation>
    <scope>NUCLEOTIDE SEQUENCE [LARGE SCALE GENOMIC DNA]</scope>
    <source>
        <strain evidence="23">P40</strain>
    </source>
</reference>
<keyword evidence="8 13" id="KW-0630">Potassium</keyword>
<evidence type="ECO:0000256" key="6">
    <source>
        <dbReference type="ARBA" id="ARBA00022749"/>
    </source>
</evidence>
<feature type="domain" description="CBS" evidence="21">
    <location>
        <begin position="91"/>
        <end position="149"/>
    </location>
</feature>
<dbReference type="RefSeq" id="WP_114565558.1">
    <property type="nucleotide sequence ID" value="NZ_CP031088.1"/>
</dbReference>
<comment type="function">
    <text evidence="13">Catalyzes the conversion of inosine 5'-phosphate (IMP) to xanthosine 5'-phosphate (XMP), the first committed and rate-limiting step in the de novo synthesis of guanine nucleotides, and therefore plays an important role in the regulation of cell growth.</text>
</comment>
<accession>A0A345DSI9</accession>
<dbReference type="GO" id="GO:0006183">
    <property type="term" value="P:GTP biosynthetic process"/>
    <property type="evidence" value="ECO:0007669"/>
    <property type="project" value="TreeGrafter"/>
</dbReference>
<dbReference type="PIRSF" id="PIRSF000130">
    <property type="entry name" value="IMPDH"/>
    <property type="match status" value="1"/>
</dbReference>
<dbReference type="FunFam" id="3.20.20.70:FF:000003">
    <property type="entry name" value="GMP reductase"/>
    <property type="match status" value="1"/>
</dbReference>
<evidence type="ECO:0000256" key="10">
    <source>
        <dbReference type="ARBA" id="ARBA00023027"/>
    </source>
</evidence>
<keyword evidence="4 13" id="KW-0479">Metal-binding</keyword>
<feature type="binding site" evidence="16">
    <location>
        <begin position="245"/>
        <end position="247"/>
    </location>
    <ligand>
        <name>NAD(+)</name>
        <dbReference type="ChEBI" id="CHEBI:57540"/>
    </ligand>
</feature>
<evidence type="ECO:0000256" key="15">
    <source>
        <dbReference type="PIRSR" id="PIRSR000130-2"/>
    </source>
</evidence>
<dbReference type="GO" id="GO:0046872">
    <property type="term" value="F:metal ion binding"/>
    <property type="evidence" value="ECO:0007669"/>
    <property type="project" value="UniProtKB-UniRule"/>
</dbReference>
<evidence type="ECO:0000313" key="23">
    <source>
        <dbReference type="Proteomes" id="UP000253689"/>
    </source>
</evidence>
<dbReference type="GO" id="GO:0000166">
    <property type="term" value="F:nucleotide binding"/>
    <property type="evidence" value="ECO:0007669"/>
    <property type="project" value="UniProtKB-UniRule"/>
</dbReference>
<dbReference type="PANTHER" id="PTHR11911">
    <property type="entry name" value="INOSINE-5-MONOPHOSPHATE DEHYDROGENASE RELATED"/>
    <property type="match status" value="1"/>
</dbReference>
<comment type="caution">
    <text evidence="13">Lacks conserved residue(s) required for the propagation of feature annotation.</text>
</comment>
<proteinExistence type="inferred from homology"/>
<feature type="binding site" evidence="13 15">
    <location>
        <begin position="358"/>
        <end position="359"/>
    </location>
    <ligand>
        <name>IMP</name>
        <dbReference type="ChEBI" id="CHEBI:58053"/>
    </ligand>
</feature>
<sequence length="481" mass="52253">MQIKKSYTFDDLLLVPQKSDILPYQIDLRTKLTKNIELNIPFISSAMDTVTESKLAIAIAREGGIGIIHKNLSIDKQAAEVEKVKRNESGFIINPITLKPTMTVQDAENIMAQYRISGLPIVDEENRLLGIITNRDIRSCHDLTASVDKFMTVKNLITTHENIDLEQAKDILLNNRIEKLPIVNEKNVLIGLITIKDINNRDEYPNACKDEQGRLRVGVAVGIDENTLLRVEKLVAVGVDVIVVDSAHGHSQGIINMVKKIKKAFPTINLIAGNVVTAQGALDLIAAGANAIKVGVGPGSICTTRVVAGVGVPQMTAINDVYEVCKGKEIPVIADGGIKYSGDVVKALAAGANAVMMGSVFASTFEAPGEEMIVEGKKYKTYMGMGSLAAMKKGSADRYFQDKNRKLVPEGVEGRVLLKGKLSDILFQFIGGVRSGFGYCGAKNILMLQKTAQFVEISNNGLKESHPHDIAITKEPPNYTK</sequence>
<dbReference type="EC" id="1.1.1.205" evidence="13 20"/>
<feature type="binding site" evidence="13">
    <location>
        <position position="464"/>
    </location>
    <ligand>
        <name>K(+)</name>
        <dbReference type="ChEBI" id="CHEBI:29103"/>
        <note>ligand shared between two tetrameric partners</note>
    </ligand>
</feature>
<feature type="active site" description="Thioimidate intermediate" evidence="13 14">
    <location>
        <position position="302"/>
    </location>
</feature>
<evidence type="ECO:0000256" key="11">
    <source>
        <dbReference type="ARBA" id="ARBA00023122"/>
    </source>
</evidence>
<dbReference type="PROSITE" id="PS00487">
    <property type="entry name" value="IMP_DH_GMP_RED"/>
    <property type="match status" value="1"/>
</dbReference>
<comment type="pathway">
    <text evidence="13 20">Purine metabolism; XMP biosynthesis via de novo pathway; XMP from IMP: step 1/1.</text>
</comment>
<feature type="binding site" description="in other chain" evidence="13 17">
    <location>
        <position position="297"/>
    </location>
    <ligand>
        <name>K(+)</name>
        <dbReference type="ChEBI" id="CHEBI:29103"/>
        <note>ligand shared between two tetrameric partners</note>
    </ligand>
</feature>
<keyword evidence="9 13" id="KW-0560">Oxidoreductase</keyword>
<protein>
    <recommendedName>
        <fullName evidence="13 20">Inosine-5'-monophosphate dehydrogenase</fullName>
        <shortName evidence="13">IMP dehydrogenase</shortName>
        <shortName evidence="13">IMPD</shortName>
        <shortName evidence="13">IMPDH</shortName>
        <ecNumber evidence="13 20">1.1.1.205</ecNumber>
    </recommendedName>
</protein>
<dbReference type="Proteomes" id="UP000253689">
    <property type="component" value="Chromosome"/>
</dbReference>
<gene>
    <name evidence="13" type="primary">guaB</name>
    <name evidence="22" type="ORF">SDAV_002247</name>
</gene>
<keyword evidence="7 13" id="KW-0658">Purine biosynthesis</keyword>
<evidence type="ECO:0000256" key="14">
    <source>
        <dbReference type="PIRSR" id="PIRSR000130-1"/>
    </source>
</evidence>
<dbReference type="SUPFAM" id="SSF51412">
    <property type="entry name" value="Inosine monophosphate dehydrogenase (IMPDH)"/>
    <property type="match status" value="1"/>
</dbReference>
<dbReference type="KEGG" id="sphh:SDAV_002247"/>
<dbReference type="Gene3D" id="3.20.20.70">
    <property type="entry name" value="Aldolase class I"/>
    <property type="match status" value="1"/>
</dbReference>
<evidence type="ECO:0000256" key="18">
    <source>
        <dbReference type="PROSITE-ProRule" id="PRU00703"/>
    </source>
</evidence>
<evidence type="ECO:0000256" key="8">
    <source>
        <dbReference type="ARBA" id="ARBA00022958"/>
    </source>
</evidence>
<evidence type="ECO:0000256" key="1">
    <source>
        <dbReference type="ARBA" id="ARBA00001958"/>
    </source>
</evidence>
<keyword evidence="11 18" id="KW-0129">CBS domain</keyword>
<keyword evidence="6 13" id="KW-0332">GMP biosynthesis</keyword>
<dbReference type="InterPro" id="IPR001093">
    <property type="entry name" value="IMP_DH_GMPRt"/>
</dbReference>
<evidence type="ECO:0000313" key="22">
    <source>
        <dbReference type="EMBL" id="AXF97180.1"/>
    </source>
</evidence>
<evidence type="ECO:0000256" key="5">
    <source>
        <dbReference type="ARBA" id="ARBA00022737"/>
    </source>
</evidence>
<evidence type="ECO:0000256" key="4">
    <source>
        <dbReference type="ARBA" id="ARBA00022723"/>
    </source>
</evidence>
<dbReference type="CDD" id="cd00381">
    <property type="entry name" value="IMPDH"/>
    <property type="match status" value="1"/>
</dbReference>
<keyword evidence="10 13" id="KW-0520">NAD</keyword>
<dbReference type="Pfam" id="PF00571">
    <property type="entry name" value="CBS"/>
    <property type="match status" value="2"/>
</dbReference>
<name>A0A345DSI9_9MOLU</name>
<dbReference type="GO" id="GO:0003938">
    <property type="term" value="F:IMP dehydrogenase activity"/>
    <property type="evidence" value="ECO:0007669"/>
    <property type="project" value="UniProtKB-UniRule"/>
</dbReference>
<feature type="active site" description="Proton acceptor" evidence="13 14">
    <location>
        <position position="398"/>
    </location>
</feature>
<dbReference type="InterPro" id="IPR005990">
    <property type="entry name" value="IMP_DH"/>
</dbReference>
<dbReference type="InterPro" id="IPR000644">
    <property type="entry name" value="CBS_dom"/>
</dbReference>
<feature type="binding site" evidence="13 15">
    <location>
        <begin position="335"/>
        <end position="337"/>
    </location>
    <ligand>
        <name>IMP</name>
        <dbReference type="ChEBI" id="CHEBI:58053"/>
    </ligand>
</feature>
<feature type="binding site" evidence="13">
    <location>
        <position position="465"/>
    </location>
    <ligand>
        <name>K(+)</name>
        <dbReference type="ChEBI" id="CHEBI:29103"/>
        <note>ligand shared between two tetrameric partners</note>
    </ligand>
</feature>
<evidence type="ECO:0000256" key="13">
    <source>
        <dbReference type="HAMAP-Rule" id="MF_01964"/>
    </source>
</evidence>
<evidence type="ECO:0000256" key="17">
    <source>
        <dbReference type="PIRSR" id="PIRSR000130-4"/>
    </source>
</evidence>
<comment type="activity regulation">
    <text evidence="13">Mycophenolic acid (MPA) is a non-competitive inhibitor that prevents formation of the closed enzyme conformation by binding to the same site as the amobile flap. In contrast, mizoribine monophosphate (MZP) is a competitive inhibitor that induces the closed conformation. MPA is a potent inhibitor of mammalian IMPDHs but a poor inhibitor of the bacterial enzymes. MZP is a more potent inhibitor of bacterial IMPDH.</text>
</comment>
<comment type="cofactor">
    <cofactor evidence="1 13">
        <name>K(+)</name>
        <dbReference type="ChEBI" id="CHEBI:29103"/>
    </cofactor>
</comment>
<evidence type="ECO:0000256" key="16">
    <source>
        <dbReference type="PIRSR" id="PIRSR000130-3"/>
    </source>
</evidence>
<feature type="binding site" description="in other chain" evidence="13 17">
    <location>
        <position position="302"/>
    </location>
    <ligand>
        <name>K(+)</name>
        <dbReference type="ChEBI" id="CHEBI:29103"/>
        <note>ligand shared between two tetrameric partners</note>
    </ligand>
</feature>
<dbReference type="NCBIfam" id="TIGR01302">
    <property type="entry name" value="IMP_dehydrog"/>
    <property type="match status" value="1"/>
</dbReference>
<feature type="binding site" evidence="13 16">
    <location>
        <begin position="295"/>
        <end position="297"/>
    </location>
    <ligand>
        <name>NAD(+)</name>
        <dbReference type="ChEBI" id="CHEBI:57540"/>
    </ligand>
</feature>